<feature type="domain" description="Amine oxidase" evidence="6">
    <location>
        <begin position="14"/>
        <end position="513"/>
    </location>
</feature>
<evidence type="ECO:0000313" key="8">
    <source>
        <dbReference type="Proteomes" id="UP001229244"/>
    </source>
</evidence>
<comment type="caution">
    <text evidence="7">The sequence shown here is derived from an EMBL/GenBank/DDBJ whole genome shotgun (WGS) entry which is preliminary data.</text>
</comment>
<keyword evidence="3" id="KW-0274">FAD</keyword>
<dbReference type="InterPro" id="IPR036188">
    <property type="entry name" value="FAD/NAD-bd_sf"/>
</dbReference>
<dbReference type="EMBL" id="JAUSUL010000002">
    <property type="protein sequence ID" value="MDQ0315255.1"/>
    <property type="molecule type" value="Genomic_DNA"/>
</dbReference>
<dbReference type="InterPro" id="IPR002937">
    <property type="entry name" value="Amino_oxidase"/>
</dbReference>
<keyword evidence="8" id="KW-1185">Reference proteome</keyword>
<dbReference type="SUPFAM" id="SSF51905">
    <property type="entry name" value="FAD/NAD(P)-binding domain"/>
    <property type="match status" value="1"/>
</dbReference>
<gene>
    <name evidence="7" type="ORF">J2S73_001712</name>
</gene>
<protein>
    <submittedName>
        <fullName evidence="7">Phytoene dehydrogenase-like protein</fullName>
    </submittedName>
</protein>
<keyword evidence="2" id="KW-0732">Signal</keyword>
<dbReference type="PRINTS" id="PR00419">
    <property type="entry name" value="ADXRDTASE"/>
</dbReference>
<keyword evidence="5" id="KW-0520">NAD</keyword>
<evidence type="ECO:0000256" key="3">
    <source>
        <dbReference type="ARBA" id="ARBA00022827"/>
    </source>
</evidence>
<keyword evidence="1" id="KW-0285">Flavoprotein</keyword>
<dbReference type="InterPro" id="IPR052206">
    <property type="entry name" value="Retinol_saturase"/>
</dbReference>
<dbReference type="Gene3D" id="3.50.50.60">
    <property type="entry name" value="FAD/NAD(P)-binding domain"/>
    <property type="match status" value="2"/>
</dbReference>
<dbReference type="RefSeq" id="WP_306885092.1">
    <property type="nucleotide sequence ID" value="NZ_JAUSUL010000002.1"/>
</dbReference>
<evidence type="ECO:0000313" key="7">
    <source>
        <dbReference type="EMBL" id="MDQ0315255.1"/>
    </source>
</evidence>
<organism evidence="7 8">
    <name type="scientific">Amorphus orientalis</name>
    <dbReference type="NCBI Taxonomy" id="649198"/>
    <lineage>
        <taxon>Bacteria</taxon>
        <taxon>Pseudomonadati</taxon>
        <taxon>Pseudomonadota</taxon>
        <taxon>Alphaproteobacteria</taxon>
        <taxon>Hyphomicrobiales</taxon>
        <taxon>Amorphaceae</taxon>
        <taxon>Amorphus</taxon>
    </lineage>
</organism>
<dbReference type="Pfam" id="PF01593">
    <property type="entry name" value="Amino_oxidase"/>
    <property type="match status" value="1"/>
</dbReference>
<evidence type="ECO:0000256" key="4">
    <source>
        <dbReference type="ARBA" id="ARBA00022857"/>
    </source>
</evidence>
<evidence type="ECO:0000256" key="2">
    <source>
        <dbReference type="ARBA" id="ARBA00022729"/>
    </source>
</evidence>
<dbReference type="AlphaFoldDB" id="A0AAE4ASP8"/>
<accession>A0AAE4ASP8</accession>
<keyword evidence="4" id="KW-0521">NADP</keyword>
<evidence type="ECO:0000256" key="1">
    <source>
        <dbReference type="ARBA" id="ARBA00022630"/>
    </source>
</evidence>
<dbReference type="PANTHER" id="PTHR46091">
    <property type="entry name" value="BLR7054 PROTEIN"/>
    <property type="match status" value="1"/>
</dbReference>
<name>A0AAE4ASP8_9HYPH</name>
<dbReference type="GO" id="GO:0016491">
    <property type="term" value="F:oxidoreductase activity"/>
    <property type="evidence" value="ECO:0007669"/>
    <property type="project" value="InterPro"/>
</dbReference>
<reference evidence="7" key="1">
    <citation type="submission" date="2023-07" db="EMBL/GenBank/DDBJ databases">
        <title>Genomic Encyclopedia of Type Strains, Phase IV (KMG-IV): sequencing the most valuable type-strain genomes for metagenomic binning, comparative biology and taxonomic classification.</title>
        <authorList>
            <person name="Goeker M."/>
        </authorList>
    </citation>
    <scope>NUCLEOTIDE SEQUENCE</scope>
    <source>
        <strain evidence="7">DSM 21202</strain>
    </source>
</reference>
<sequence>MSRAVEITVIGSGLGGLMAAALLAKRGFSVAVFERSDHFGGAASTYRRAGLTIEASLHETEDPRVPGDPNRRHLAELGVLDDLPLVDVPALYEVRGGPVGDPFTLPHSFEAAREAIASRFPAAARGADKVLGEMAGIARAMETAGSGAGTAGRIASLPRMTRDLWPIVKGWNATLSDVFGRTLDGNEDAKFALGANLPYYDDNPAQLWWPFFAVAQSGYLAHGGKYISGGSQTLTDRLVDAIRANGGTVHAGRPVTEIRIGDDGRARGIVHTAADGSDSTEAPAAVVLANAAPTVVAGMLPAEARSRFIDGYRGRALSISLFSAHFGLSRRPAELGVSSYSTVLLPDWIRRFDNMADCAGLLGAEPAEALPALVMVDYSAIEAGHSSEPPHLVSVVGVDRLSNWDGLEPSAYDARRDAWIEAIETAIDSRFPGFAAAITSRQMATASTLSRALNAPGGALYGFAPVPPETPIWKGYPRSPDTPVPGLLLASAYAGSGGFTGALAAGGSAAERVTRNPTGSR</sequence>
<evidence type="ECO:0000256" key="5">
    <source>
        <dbReference type="ARBA" id="ARBA00023027"/>
    </source>
</evidence>
<dbReference type="Proteomes" id="UP001229244">
    <property type="component" value="Unassembled WGS sequence"/>
</dbReference>
<dbReference type="PANTHER" id="PTHR46091:SF3">
    <property type="entry name" value="AMINE OXIDASE DOMAIN-CONTAINING PROTEIN"/>
    <property type="match status" value="1"/>
</dbReference>
<proteinExistence type="predicted"/>
<evidence type="ECO:0000259" key="6">
    <source>
        <dbReference type="Pfam" id="PF01593"/>
    </source>
</evidence>